<evidence type="ECO:0000313" key="3">
    <source>
        <dbReference type="EMBL" id="QLI69853.1"/>
    </source>
</evidence>
<protein>
    <submittedName>
        <fullName evidence="3">Uncharacterized protein</fullName>
    </submittedName>
</protein>
<organism evidence="3 4">
    <name type="scientific">Metarhizium brunneum</name>
    <dbReference type="NCBI Taxonomy" id="500148"/>
    <lineage>
        <taxon>Eukaryota</taxon>
        <taxon>Fungi</taxon>
        <taxon>Dikarya</taxon>
        <taxon>Ascomycota</taxon>
        <taxon>Pezizomycotina</taxon>
        <taxon>Sordariomycetes</taxon>
        <taxon>Hypocreomycetidae</taxon>
        <taxon>Hypocreales</taxon>
        <taxon>Clavicipitaceae</taxon>
        <taxon>Metarhizium</taxon>
    </lineage>
</organism>
<accession>A0A7D5UYP4</accession>
<dbReference type="EMBL" id="CP058934">
    <property type="protein sequence ID" value="QLI69853.1"/>
    <property type="molecule type" value="Genomic_DNA"/>
</dbReference>
<feature type="region of interest" description="Disordered" evidence="2">
    <location>
        <begin position="340"/>
        <end position="367"/>
    </location>
</feature>
<gene>
    <name evidence="3" type="ORF">G6M90_00g062600</name>
</gene>
<dbReference type="CDD" id="cd06503">
    <property type="entry name" value="ATP-synt_Fo_b"/>
    <property type="match status" value="1"/>
</dbReference>
<sequence>MPQPFHGDGRGDCDAKKDEPMIIEASNSSTQYQSIPDHSDAVSKVDDCARELEAAVKQLLKRTEHARKAEQCQIMMQKKLQTLELENAAVLHRIHEMEEKYLKLEAITLEKDEQIRQNWQALQIAAQSYSELEQGRNLAIAVVEETQQTAKAYETWAKAEVERALQSNVAAHDHAKRAEEEMSSAVNRERESYHAREVAEGRAEDAEQARHEAEKRAEDAEQARHEAEKRVEDAEQARHEAEKRAEDAEQARQEKERRAEEADRARLEAEKAKALAEKHKEELERNQVWMITSTRQAEARAEKAEADLALAIESEKEVRRQLDTAAPVRHAIEPAVSLKRQKKGPFGPNKKPRLSKSAAHNGTGLQSPEITWHDERLQYLAHDLDRVVDNWGAEEVRYARFTFSTDSVQVDGVEKNCEITESSHLVRCVRHAEEIVVTIFDVMSLARKVYLTNLDLKAVEKLLHGNVAQTVSRRHAQKFKVGEETKRVTLFLWTNLADILNRVAEVYHVKDAVMVSL</sequence>
<feature type="compositionally biased region" description="Polar residues" evidence="2">
    <location>
        <begin position="358"/>
        <end position="367"/>
    </location>
</feature>
<dbReference type="GeneID" id="26244570"/>
<evidence type="ECO:0000256" key="2">
    <source>
        <dbReference type="SAM" id="MobiDB-lite"/>
    </source>
</evidence>
<dbReference type="Proteomes" id="UP000510686">
    <property type="component" value="Chromosome 3"/>
</dbReference>
<keyword evidence="4" id="KW-1185">Reference proteome</keyword>
<feature type="region of interest" description="Disordered" evidence="2">
    <location>
        <begin position="170"/>
        <end position="267"/>
    </location>
</feature>
<dbReference type="OrthoDB" id="4942905at2759"/>
<evidence type="ECO:0000256" key="1">
    <source>
        <dbReference type="SAM" id="Coils"/>
    </source>
</evidence>
<name>A0A7D5UYP4_9HYPO</name>
<dbReference type="RefSeq" id="XP_014542621.1">
    <property type="nucleotide sequence ID" value="XM_014687135.1"/>
</dbReference>
<feature type="coiled-coil region" evidence="1">
    <location>
        <begin position="49"/>
        <end position="100"/>
    </location>
</feature>
<feature type="compositionally biased region" description="Basic and acidic residues" evidence="2">
    <location>
        <begin position="171"/>
        <end position="180"/>
    </location>
</feature>
<dbReference type="AlphaFoldDB" id="A0A7D5UYP4"/>
<dbReference type="KEGG" id="mbrn:26244570"/>
<reference evidence="3 4" key="1">
    <citation type="submission" date="2020-07" db="EMBL/GenBank/DDBJ databases">
        <title>Telomere length de novo assembly of all 7 chromosomes of the fungus, Metarhizium brunneum, using a novel assembly pipeline.</title>
        <authorList>
            <person name="Saud z."/>
            <person name="Kortsinoglou A."/>
            <person name="Kouvelis V.N."/>
            <person name="Butt T.M."/>
        </authorList>
    </citation>
    <scope>NUCLEOTIDE SEQUENCE [LARGE SCALE GENOMIC DNA]</scope>
    <source>
        <strain evidence="3 4">4556</strain>
    </source>
</reference>
<keyword evidence="1" id="KW-0175">Coiled coil</keyword>
<evidence type="ECO:0000313" key="4">
    <source>
        <dbReference type="Proteomes" id="UP000510686"/>
    </source>
</evidence>
<feature type="compositionally biased region" description="Basic and acidic residues" evidence="2">
    <location>
        <begin position="187"/>
        <end position="267"/>
    </location>
</feature>
<proteinExistence type="predicted"/>